<reference evidence="3" key="1">
    <citation type="submission" date="2025-08" db="UniProtKB">
        <authorList>
            <consortium name="Ensembl"/>
        </authorList>
    </citation>
    <scope>IDENTIFICATION</scope>
</reference>
<dbReference type="Gene3D" id="2.130.10.130">
    <property type="entry name" value="Integrin alpha, N-terminal"/>
    <property type="match status" value="1"/>
</dbReference>
<dbReference type="OMA" id="MSTHERF"/>
<name>A0A8C4NG35_EPTBU</name>
<proteinExistence type="predicted"/>
<reference evidence="3" key="2">
    <citation type="submission" date="2025-09" db="UniProtKB">
        <authorList>
            <consortium name="Ensembl"/>
        </authorList>
    </citation>
    <scope>IDENTIFICATION</scope>
</reference>
<dbReference type="GO" id="GO:0008305">
    <property type="term" value="C:integrin complex"/>
    <property type="evidence" value="ECO:0007669"/>
    <property type="project" value="TreeGrafter"/>
</dbReference>
<dbReference type="AlphaFoldDB" id="A0A8C4NG35"/>
<evidence type="ECO:0000313" key="4">
    <source>
        <dbReference type="Proteomes" id="UP000694388"/>
    </source>
</evidence>
<dbReference type="PANTHER" id="PTHR23220:SF122">
    <property type="entry name" value="INTEGRIN ALPHA-PS1"/>
    <property type="match status" value="1"/>
</dbReference>
<evidence type="ECO:0000313" key="3">
    <source>
        <dbReference type="Ensembl" id="ENSEBUP00000006327.1"/>
    </source>
</evidence>
<dbReference type="GO" id="GO:0033627">
    <property type="term" value="P:cell adhesion mediated by integrin"/>
    <property type="evidence" value="ECO:0007669"/>
    <property type="project" value="TreeGrafter"/>
</dbReference>
<keyword evidence="2" id="KW-0732">Signal</keyword>
<dbReference type="GO" id="GO:0009897">
    <property type="term" value="C:external side of plasma membrane"/>
    <property type="evidence" value="ECO:0007669"/>
    <property type="project" value="TreeGrafter"/>
</dbReference>
<evidence type="ECO:0000256" key="1">
    <source>
        <dbReference type="PROSITE-ProRule" id="PRU00803"/>
    </source>
</evidence>
<protein>
    <submittedName>
        <fullName evidence="3">Uncharacterized protein</fullName>
    </submittedName>
</protein>
<dbReference type="GO" id="GO:0007229">
    <property type="term" value="P:integrin-mediated signaling pathway"/>
    <property type="evidence" value="ECO:0007669"/>
    <property type="project" value="TreeGrafter"/>
</dbReference>
<sequence>MRHSSHNLFLLEMLRFALLLAALASPGSLFNLDTSSAIVKVGPPNSLFGYAIAFHQQSTSSDPILLVGAPKAISEDRRSFGIPTGAIYSCPTEQTCRPIKMEFIYNAQKENITEQWLGVVVRSAGVGGKVLACAHRYQLVRALNNVAETRSIVGRCVLLSATLKPDIYDTDSGSGYIFCGNRMSTHERFGVCQQGLDAGFTEDSQYIYFGATGAYSWKGL</sequence>
<feature type="repeat" description="FG-GAP" evidence="1">
    <location>
        <begin position="31"/>
        <end position="99"/>
    </location>
</feature>
<dbReference type="GO" id="GO:0050900">
    <property type="term" value="P:leukocyte migration"/>
    <property type="evidence" value="ECO:0007669"/>
    <property type="project" value="TreeGrafter"/>
</dbReference>
<dbReference type="GO" id="GO:0098609">
    <property type="term" value="P:cell-cell adhesion"/>
    <property type="evidence" value="ECO:0007669"/>
    <property type="project" value="TreeGrafter"/>
</dbReference>
<accession>A0A8C4NG35</accession>
<dbReference type="GO" id="GO:0007160">
    <property type="term" value="P:cell-matrix adhesion"/>
    <property type="evidence" value="ECO:0007669"/>
    <property type="project" value="TreeGrafter"/>
</dbReference>
<feature type="signal peptide" evidence="2">
    <location>
        <begin position="1"/>
        <end position="24"/>
    </location>
</feature>
<dbReference type="PANTHER" id="PTHR23220">
    <property type="entry name" value="INTEGRIN ALPHA"/>
    <property type="match status" value="1"/>
</dbReference>
<evidence type="ECO:0000256" key="2">
    <source>
        <dbReference type="SAM" id="SignalP"/>
    </source>
</evidence>
<dbReference type="InterPro" id="IPR013519">
    <property type="entry name" value="Int_alpha_beta-p"/>
</dbReference>
<dbReference type="SUPFAM" id="SSF69318">
    <property type="entry name" value="Integrin alpha N-terminal domain"/>
    <property type="match status" value="1"/>
</dbReference>
<dbReference type="Ensembl" id="ENSEBUT00000006782.1">
    <property type="protein sequence ID" value="ENSEBUP00000006327.1"/>
    <property type="gene ID" value="ENSEBUG00000004194.1"/>
</dbReference>
<keyword evidence="4" id="KW-1185">Reference proteome</keyword>
<dbReference type="InterPro" id="IPR028994">
    <property type="entry name" value="Integrin_alpha_N"/>
</dbReference>
<dbReference type="GeneTree" id="ENSGT00940000155353"/>
<dbReference type="Proteomes" id="UP000694388">
    <property type="component" value="Unplaced"/>
</dbReference>
<feature type="chain" id="PRO_5034121584" evidence="2">
    <location>
        <begin position="25"/>
        <end position="220"/>
    </location>
</feature>
<dbReference type="GO" id="GO:0005178">
    <property type="term" value="F:integrin binding"/>
    <property type="evidence" value="ECO:0007669"/>
    <property type="project" value="TreeGrafter"/>
</dbReference>
<organism evidence="3 4">
    <name type="scientific">Eptatretus burgeri</name>
    <name type="common">Inshore hagfish</name>
    <dbReference type="NCBI Taxonomy" id="7764"/>
    <lineage>
        <taxon>Eukaryota</taxon>
        <taxon>Metazoa</taxon>
        <taxon>Chordata</taxon>
        <taxon>Craniata</taxon>
        <taxon>Vertebrata</taxon>
        <taxon>Cyclostomata</taxon>
        <taxon>Myxini</taxon>
        <taxon>Myxiniformes</taxon>
        <taxon>Myxinidae</taxon>
        <taxon>Eptatretinae</taxon>
        <taxon>Eptatretus</taxon>
    </lineage>
</organism>
<dbReference type="PROSITE" id="PS51470">
    <property type="entry name" value="FG_GAP"/>
    <property type="match status" value="1"/>
</dbReference>